<dbReference type="PhylomeDB" id="D6WL62"/>
<dbReference type="FunCoup" id="D6WL62">
    <property type="interactions" value="1041"/>
</dbReference>
<dbReference type="InterPro" id="IPR045700">
    <property type="entry name" value="Rab3GAP1"/>
</dbReference>
<sequence length="490" mass="56151">MNEEIDETEFYHQDFTTASEWEIFIARIEEIINQWKTEELKDEAADTELFGEIWSIKSENLSFVDVDFKLTFLRKQSTLSKVEDNEETKKKNPFDTMYDFELYNSKNTVEHSCLSKWYGIDEYIVLSPSGNFGINSESRIKVLLSSVYVASANSKCETPIFVQIREKWQNCYLGVYESESIRTNLEMVHLKTSPRLYQYLSGLLEMFKSKILSPMTMTTIMVSLQSSYTLTDFGNFVWKQDYINSDSDHFDSTDVCSVPFGVTIDPIESIILKTSWSHLNHRAVRDSESYSDFDPMLAAKWTMLITTAEQPLCLLGECLTEFLHLLNNSSSTYDVLGEFASSATAAADVSNPLDLLTEPKVPTISSLLTRAARNSLTKNRRGVAPLSEEILVPILYFLFPDAEEDSPHVYKEMFNSNPSNPPQTEENVFNLDYECRGFKTCPSDSLIWRLSIVLGHALQSLGGIRAFAHLWFEFAQEMRYRWEKSIPIPG</sequence>
<proteinExistence type="predicted"/>
<dbReference type="eggNOG" id="KOG2390">
    <property type="taxonomic scope" value="Eukaryota"/>
</dbReference>
<dbReference type="InParanoid" id="D6WL62"/>
<dbReference type="PANTHER" id="PTHR21422">
    <property type="entry name" value="RAB3 GTPASE-ACTIVATING PROTEIN CATALYTIC SUBUNIT"/>
    <property type="match status" value="1"/>
</dbReference>
<dbReference type="PANTHER" id="PTHR21422:SF9">
    <property type="entry name" value="RAB3 GTPASE-ACTIVATING PROTEIN CATALYTIC SUBUNIT"/>
    <property type="match status" value="1"/>
</dbReference>
<dbReference type="STRING" id="7070.D6WL62"/>
<evidence type="ECO:0000313" key="2">
    <source>
        <dbReference type="Proteomes" id="UP000007266"/>
    </source>
</evidence>
<organism evidence="1 2">
    <name type="scientific">Tribolium castaneum</name>
    <name type="common">Red flour beetle</name>
    <dbReference type="NCBI Taxonomy" id="7070"/>
    <lineage>
        <taxon>Eukaryota</taxon>
        <taxon>Metazoa</taxon>
        <taxon>Ecdysozoa</taxon>
        <taxon>Arthropoda</taxon>
        <taxon>Hexapoda</taxon>
        <taxon>Insecta</taxon>
        <taxon>Pterygota</taxon>
        <taxon>Neoptera</taxon>
        <taxon>Endopterygota</taxon>
        <taxon>Coleoptera</taxon>
        <taxon>Polyphaga</taxon>
        <taxon>Cucujiformia</taxon>
        <taxon>Tenebrionidae</taxon>
        <taxon>Tenebrionidae incertae sedis</taxon>
        <taxon>Tribolium</taxon>
    </lineage>
</organism>
<dbReference type="EMBL" id="KQ971343">
    <property type="protein sequence ID" value="EFA03501.1"/>
    <property type="molecule type" value="Genomic_DNA"/>
</dbReference>
<protein>
    <submittedName>
        <fullName evidence="1">Rab3 GTPase-activating protein catalytic subunit-like Protein</fullName>
    </submittedName>
</protein>
<accession>D6WL62</accession>
<evidence type="ECO:0000313" key="1">
    <source>
        <dbReference type="EMBL" id="EFA03501.1"/>
    </source>
</evidence>
<reference evidence="1 2" key="2">
    <citation type="journal article" date="2010" name="Nucleic Acids Res.">
        <title>BeetleBase in 2010: revisions to provide comprehensive genomic information for Tribolium castaneum.</title>
        <authorList>
            <person name="Kim H.S."/>
            <person name="Murphy T."/>
            <person name="Xia J."/>
            <person name="Caragea D."/>
            <person name="Park Y."/>
            <person name="Beeman R.W."/>
            <person name="Lorenzen M.D."/>
            <person name="Butcher S."/>
            <person name="Manak J.R."/>
            <person name="Brown S.J."/>
        </authorList>
    </citation>
    <scope>GENOME REANNOTATION</scope>
    <source>
        <strain evidence="1 2">Georgia GA2</strain>
    </source>
</reference>
<reference evidence="1 2" key="1">
    <citation type="journal article" date="2008" name="Nature">
        <title>The genome of the model beetle and pest Tribolium castaneum.</title>
        <authorList>
            <consortium name="Tribolium Genome Sequencing Consortium"/>
            <person name="Richards S."/>
            <person name="Gibbs R.A."/>
            <person name="Weinstock G.M."/>
            <person name="Brown S.J."/>
            <person name="Denell R."/>
            <person name="Beeman R.W."/>
            <person name="Gibbs R."/>
            <person name="Beeman R.W."/>
            <person name="Brown S.J."/>
            <person name="Bucher G."/>
            <person name="Friedrich M."/>
            <person name="Grimmelikhuijzen C.J."/>
            <person name="Klingler M."/>
            <person name="Lorenzen M."/>
            <person name="Richards S."/>
            <person name="Roth S."/>
            <person name="Schroder R."/>
            <person name="Tautz D."/>
            <person name="Zdobnov E.M."/>
            <person name="Muzny D."/>
            <person name="Gibbs R.A."/>
            <person name="Weinstock G.M."/>
            <person name="Attaway T."/>
            <person name="Bell S."/>
            <person name="Buhay C.J."/>
            <person name="Chandrabose M.N."/>
            <person name="Chavez D."/>
            <person name="Clerk-Blankenburg K.P."/>
            <person name="Cree A."/>
            <person name="Dao M."/>
            <person name="Davis C."/>
            <person name="Chacko J."/>
            <person name="Dinh H."/>
            <person name="Dugan-Rocha S."/>
            <person name="Fowler G."/>
            <person name="Garner T.T."/>
            <person name="Garnes J."/>
            <person name="Gnirke A."/>
            <person name="Hawes A."/>
            <person name="Hernandez J."/>
            <person name="Hines S."/>
            <person name="Holder M."/>
            <person name="Hume J."/>
            <person name="Jhangiani S.N."/>
            <person name="Joshi V."/>
            <person name="Khan Z.M."/>
            <person name="Jackson L."/>
            <person name="Kovar C."/>
            <person name="Kowis A."/>
            <person name="Lee S."/>
            <person name="Lewis L.R."/>
            <person name="Margolis J."/>
            <person name="Morgan M."/>
            <person name="Nazareth L.V."/>
            <person name="Nguyen N."/>
            <person name="Okwuonu G."/>
            <person name="Parker D."/>
            <person name="Richards S."/>
            <person name="Ruiz S.J."/>
            <person name="Santibanez J."/>
            <person name="Savard J."/>
            <person name="Scherer S.E."/>
            <person name="Schneider B."/>
            <person name="Sodergren E."/>
            <person name="Tautz D."/>
            <person name="Vattahil S."/>
            <person name="Villasana D."/>
            <person name="White C.S."/>
            <person name="Wright R."/>
            <person name="Park Y."/>
            <person name="Beeman R.W."/>
            <person name="Lord J."/>
            <person name="Oppert B."/>
            <person name="Lorenzen M."/>
            <person name="Brown S."/>
            <person name="Wang L."/>
            <person name="Savard J."/>
            <person name="Tautz D."/>
            <person name="Richards S."/>
            <person name="Weinstock G."/>
            <person name="Gibbs R.A."/>
            <person name="Liu Y."/>
            <person name="Worley K."/>
            <person name="Weinstock G."/>
            <person name="Elsik C.G."/>
            <person name="Reese J.T."/>
            <person name="Elhaik E."/>
            <person name="Landan G."/>
            <person name="Graur D."/>
            <person name="Arensburger P."/>
            <person name="Atkinson P."/>
            <person name="Beeman R.W."/>
            <person name="Beidler J."/>
            <person name="Brown S.J."/>
            <person name="Demuth J.P."/>
            <person name="Drury D.W."/>
            <person name="Du Y.Z."/>
            <person name="Fujiwara H."/>
            <person name="Lorenzen M."/>
            <person name="Maselli V."/>
            <person name="Osanai M."/>
            <person name="Park Y."/>
            <person name="Robertson H.M."/>
            <person name="Tu Z."/>
            <person name="Wang J.J."/>
            <person name="Wang S."/>
            <person name="Richards S."/>
            <person name="Song H."/>
            <person name="Zhang L."/>
            <person name="Sodergren E."/>
            <person name="Werner D."/>
            <person name="Stanke M."/>
            <person name="Morgenstern B."/>
            <person name="Solovyev V."/>
            <person name="Kosarev P."/>
            <person name="Brown G."/>
            <person name="Chen H.C."/>
            <person name="Ermolaeva O."/>
            <person name="Hlavina W."/>
            <person name="Kapustin Y."/>
            <person name="Kiryutin B."/>
            <person name="Kitts P."/>
            <person name="Maglott D."/>
            <person name="Pruitt K."/>
            <person name="Sapojnikov V."/>
            <person name="Souvorov A."/>
            <person name="Mackey A.J."/>
            <person name="Waterhouse R.M."/>
            <person name="Wyder S."/>
            <person name="Zdobnov E.M."/>
            <person name="Zdobnov E.M."/>
            <person name="Wyder S."/>
            <person name="Kriventseva E.V."/>
            <person name="Kadowaki T."/>
            <person name="Bork P."/>
            <person name="Aranda M."/>
            <person name="Bao R."/>
            <person name="Beermann A."/>
            <person name="Berns N."/>
            <person name="Bolognesi R."/>
            <person name="Bonneton F."/>
            <person name="Bopp D."/>
            <person name="Brown S.J."/>
            <person name="Bucher G."/>
            <person name="Butts T."/>
            <person name="Chaumot A."/>
            <person name="Denell R.E."/>
            <person name="Ferrier D.E."/>
            <person name="Friedrich M."/>
            <person name="Gordon C.M."/>
            <person name="Jindra M."/>
            <person name="Klingler M."/>
            <person name="Lan Q."/>
            <person name="Lattorff H.M."/>
            <person name="Laudet V."/>
            <person name="von Levetsow C."/>
            <person name="Liu Z."/>
            <person name="Lutz R."/>
            <person name="Lynch J.A."/>
            <person name="da Fonseca R.N."/>
            <person name="Posnien N."/>
            <person name="Reuter R."/>
            <person name="Roth S."/>
            <person name="Savard J."/>
            <person name="Schinko J.B."/>
            <person name="Schmitt C."/>
            <person name="Schoppmeier M."/>
            <person name="Schroder R."/>
            <person name="Shippy T.D."/>
            <person name="Simonnet F."/>
            <person name="Marques-Souza H."/>
            <person name="Tautz D."/>
            <person name="Tomoyasu Y."/>
            <person name="Trauner J."/>
            <person name="Van der Zee M."/>
            <person name="Vervoort M."/>
            <person name="Wittkopp N."/>
            <person name="Wimmer E.A."/>
            <person name="Yang X."/>
            <person name="Jones A.K."/>
            <person name="Sattelle D.B."/>
            <person name="Ebert P.R."/>
            <person name="Nelson D."/>
            <person name="Scott J.G."/>
            <person name="Beeman R.W."/>
            <person name="Muthukrishnan S."/>
            <person name="Kramer K.J."/>
            <person name="Arakane Y."/>
            <person name="Beeman R.W."/>
            <person name="Zhu Q."/>
            <person name="Hogenkamp D."/>
            <person name="Dixit R."/>
            <person name="Oppert B."/>
            <person name="Jiang H."/>
            <person name="Zou Z."/>
            <person name="Marshall J."/>
            <person name="Elpidina E."/>
            <person name="Vinokurov K."/>
            <person name="Oppert C."/>
            <person name="Zou Z."/>
            <person name="Evans J."/>
            <person name="Lu Z."/>
            <person name="Zhao P."/>
            <person name="Sumathipala N."/>
            <person name="Altincicek B."/>
            <person name="Vilcinskas A."/>
            <person name="Williams M."/>
            <person name="Hultmark D."/>
            <person name="Hetru C."/>
            <person name="Jiang H."/>
            <person name="Grimmelikhuijzen C.J."/>
            <person name="Hauser F."/>
            <person name="Cazzamali G."/>
            <person name="Williamson M."/>
            <person name="Park Y."/>
            <person name="Li B."/>
            <person name="Tanaka Y."/>
            <person name="Predel R."/>
            <person name="Neupert S."/>
            <person name="Schachtner J."/>
            <person name="Verleyen P."/>
            <person name="Raible F."/>
            <person name="Bork P."/>
            <person name="Friedrich M."/>
            <person name="Walden K.K."/>
            <person name="Robertson H.M."/>
            <person name="Angeli S."/>
            <person name="Foret S."/>
            <person name="Bucher G."/>
            <person name="Schuetz S."/>
            <person name="Maleszka R."/>
            <person name="Wimmer E.A."/>
            <person name="Beeman R.W."/>
            <person name="Lorenzen M."/>
            <person name="Tomoyasu Y."/>
            <person name="Miller S.C."/>
            <person name="Grossmann D."/>
            <person name="Bucher G."/>
        </authorList>
    </citation>
    <scope>NUCLEOTIDE SEQUENCE [LARGE SCALE GENOMIC DNA]</scope>
    <source>
        <strain evidence="1 2">Georgia GA2</strain>
    </source>
</reference>
<keyword evidence="2" id="KW-1185">Reference proteome</keyword>
<dbReference type="GO" id="GO:0005096">
    <property type="term" value="F:GTPase activator activity"/>
    <property type="evidence" value="ECO:0007669"/>
    <property type="project" value="InterPro"/>
</dbReference>
<dbReference type="AlphaFoldDB" id="D6WL62"/>
<name>D6WL62_TRICA</name>
<dbReference type="Proteomes" id="UP000007266">
    <property type="component" value="Linkage group 5"/>
</dbReference>
<dbReference type="HOGENOM" id="CLU_581746_0_0_1"/>
<gene>
    <name evidence="1" type="primary">AUGUSTUS-3.0.2_13502</name>
    <name evidence="1" type="ORF">TcasGA2_TC013502</name>
</gene>
<dbReference type="OMA" id="ANCYIPA"/>